<accession>A0A1M5AYJ1</accession>
<feature type="domain" description="Transglutaminase-like" evidence="1">
    <location>
        <begin position="184"/>
        <end position="254"/>
    </location>
</feature>
<dbReference type="OrthoDB" id="5438043at2"/>
<dbReference type="InterPro" id="IPR002931">
    <property type="entry name" value="Transglutaminase-like"/>
</dbReference>
<dbReference type="Pfam" id="PF08379">
    <property type="entry name" value="Bact_transglu_N"/>
    <property type="match status" value="1"/>
</dbReference>
<dbReference type="InterPro" id="IPR013589">
    <property type="entry name" value="Bac_transglu_N"/>
</dbReference>
<dbReference type="PANTHER" id="PTHR33490:SF7">
    <property type="entry name" value="BLR2979 PROTEIN"/>
    <property type="match status" value="1"/>
</dbReference>
<dbReference type="Gene3D" id="3.10.620.30">
    <property type="match status" value="1"/>
</dbReference>
<dbReference type="Pfam" id="PF01841">
    <property type="entry name" value="Transglut_core"/>
    <property type="match status" value="1"/>
</dbReference>
<dbReference type="Proteomes" id="UP000184327">
    <property type="component" value="Unassembled WGS sequence"/>
</dbReference>
<dbReference type="SUPFAM" id="SSF54001">
    <property type="entry name" value="Cysteine proteinases"/>
    <property type="match status" value="1"/>
</dbReference>
<dbReference type="PANTHER" id="PTHR33490">
    <property type="entry name" value="BLR5614 PROTEIN-RELATED"/>
    <property type="match status" value="1"/>
</dbReference>
<keyword evidence="2" id="KW-0378">Hydrolase</keyword>
<sequence>MKLSVIHETRYIHDSPVLQAHHMAYLRPLDNDSQRLHSHSLHIAPTPDTIARSTDRQGQYRTYFELATPHEEMVVIAHSVLETSELPPGLDGALPTLTMPPSQPWEEVVRHMRYEAGQGFDAAREYAQPSPLAPAHPHFAEYAQELLAPELPVYQLAQGLCQKIFEEFQYQPTATDVSTPPLHALQLKQGVCQDFAQVMIATLRSLGLAARYVSGYLLTQPPPGKPRLIGADASHAWVSVYCPQAGWLEYDPTNNCLAGSSHVRLAYGRDYSDIAPLRGVIRGGGSHELKVAVTISPDGEAPPVPAPAKSPPEA</sequence>
<evidence type="ECO:0000313" key="3">
    <source>
        <dbReference type="Proteomes" id="UP000184327"/>
    </source>
</evidence>
<evidence type="ECO:0000313" key="2">
    <source>
        <dbReference type="EMBL" id="SHF35344.1"/>
    </source>
</evidence>
<dbReference type="STRING" id="1122156.SAMN02745117_01781"/>
<protein>
    <submittedName>
        <fullName evidence="2">Transglutaminase-like enzyme, putative cysteine protease</fullName>
    </submittedName>
</protein>
<proteinExistence type="predicted"/>
<dbReference type="RefSeq" id="WP_073356341.1">
    <property type="nucleotide sequence ID" value="NZ_FQUZ01000019.1"/>
</dbReference>
<dbReference type="GO" id="GO:0008233">
    <property type="term" value="F:peptidase activity"/>
    <property type="evidence" value="ECO:0007669"/>
    <property type="project" value="UniProtKB-KW"/>
</dbReference>
<dbReference type="EMBL" id="FQUZ01000019">
    <property type="protein sequence ID" value="SHF35344.1"/>
    <property type="molecule type" value="Genomic_DNA"/>
</dbReference>
<gene>
    <name evidence="2" type="ORF">SAMN02745117_01781</name>
</gene>
<dbReference type="SMART" id="SM00460">
    <property type="entry name" value="TGc"/>
    <property type="match status" value="1"/>
</dbReference>
<dbReference type="GO" id="GO:0006508">
    <property type="term" value="P:proteolysis"/>
    <property type="evidence" value="ECO:0007669"/>
    <property type="project" value="UniProtKB-KW"/>
</dbReference>
<reference evidence="2 3" key="1">
    <citation type="submission" date="2016-11" db="EMBL/GenBank/DDBJ databases">
        <authorList>
            <person name="Jaros S."/>
            <person name="Januszkiewicz K."/>
            <person name="Wedrychowicz H."/>
        </authorList>
    </citation>
    <scope>NUCLEOTIDE SEQUENCE [LARGE SCALE GENOMIC DNA]</scope>
    <source>
        <strain evidence="2 3">DSM 16112</strain>
    </source>
</reference>
<dbReference type="InterPro" id="IPR038765">
    <property type="entry name" value="Papain-like_cys_pep_sf"/>
</dbReference>
<dbReference type="AlphaFoldDB" id="A0A1M5AYJ1"/>
<evidence type="ECO:0000259" key="1">
    <source>
        <dbReference type="SMART" id="SM00460"/>
    </source>
</evidence>
<name>A0A1M5AYJ1_9BURK</name>
<keyword evidence="3" id="KW-1185">Reference proteome</keyword>
<organism evidence="2 3">
    <name type="scientific">Lampropedia hyalina DSM 16112</name>
    <dbReference type="NCBI Taxonomy" id="1122156"/>
    <lineage>
        <taxon>Bacteria</taxon>
        <taxon>Pseudomonadati</taxon>
        <taxon>Pseudomonadota</taxon>
        <taxon>Betaproteobacteria</taxon>
        <taxon>Burkholderiales</taxon>
        <taxon>Comamonadaceae</taxon>
        <taxon>Lampropedia</taxon>
    </lineage>
</organism>
<keyword evidence="2" id="KW-0645">Protease</keyword>